<feature type="compositionally biased region" description="Gly residues" evidence="1">
    <location>
        <begin position="381"/>
        <end position="396"/>
    </location>
</feature>
<dbReference type="VEuPathDB" id="FungiDB:PHYBLDRAFT_69178"/>
<dbReference type="RefSeq" id="XP_018286144.1">
    <property type="nucleotide sequence ID" value="XM_018442059.1"/>
</dbReference>
<feature type="transmembrane region" description="Helical" evidence="2">
    <location>
        <begin position="98"/>
        <end position="120"/>
    </location>
</feature>
<protein>
    <submittedName>
        <fullName evidence="3">Uncharacterized protein</fullName>
    </submittedName>
</protein>
<accession>A0A162NCJ9</accession>
<keyword evidence="2" id="KW-1133">Transmembrane helix</keyword>
<sequence length="528" mass="57632">MLGILSLKRAVGILVLVTALILMLTSWLETSNTQNCSFRSTMSIQRLRLARSTPDTPHTLSFGLWGQCAIYDSHCSCTPTSLSYTPDNRLVATTAGQIAKIVLVFLSNISLFLAVISYHLPILHPSVCLSLTLLALVWIASGFGVSYNHYHQQIKNACQSQIWPCADADPGLETILFGLVIGLLVVVTTILLLFLIQKSPTQPQETDHISLQSATFTNAPTIIDHNYNYNYNCTPTHPYTQSFPQNPDNINTNLNNYDYLQQKPIEDLLPRGYTFIKSIPLHPPPNHCSHNYYNHHKISPAEDDTRLNNSEHSADTDTDTDTGTGTGTRTRTRTETRTRTRTRTKYRTGAGIGTGTGTGTNTCDRAGDHDHVGNGTTSSGSGSGGPGGSGGNGGAGTTISTQNSMCLIPAHVPTCFSRWSRPLAKRESQCSHHTFGSDVAWTHVVPRLSAETVMTLPKSIYPYQTGTSSQFCMTPGCGNQALDPDYFPSLSQSHSVSSSHPSLALELTHSSIVYYEDDDDDEEDDDDI</sequence>
<feature type="transmembrane region" description="Helical" evidence="2">
    <location>
        <begin position="127"/>
        <end position="147"/>
    </location>
</feature>
<keyword evidence="2" id="KW-0812">Transmembrane</keyword>
<dbReference type="OrthoDB" id="2262162at2759"/>
<dbReference type="InParanoid" id="A0A162NCJ9"/>
<keyword evidence="2" id="KW-0472">Membrane</keyword>
<evidence type="ECO:0000256" key="1">
    <source>
        <dbReference type="SAM" id="MobiDB-lite"/>
    </source>
</evidence>
<evidence type="ECO:0000313" key="4">
    <source>
        <dbReference type="Proteomes" id="UP000077315"/>
    </source>
</evidence>
<dbReference type="AlphaFoldDB" id="A0A162NCJ9"/>
<keyword evidence="4" id="KW-1185">Reference proteome</keyword>
<evidence type="ECO:0000256" key="2">
    <source>
        <dbReference type="SAM" id="Phobius"/>
    </source>
</evidence>
<dbReference type="GeneID" id="29002965"/>
<feature type="region of interest" description="Disordered" evidence="1">
    <location>
        <begin position="290"/>
        <end position="396"/>
    </location>
</feature>
<organism evidence="3 4">
    <name type="scientific">Phycomyces blakesleeanus (strain ATCC 8743b / DSM 1359 / FGSC 10004 / NBRC 33097 / NRRL 1555)</name>
    <dbReference type="NCBI Taxonomy" id="763407"/>
    <lineage>
        <taxon>Eukaryota</taxon>
        <taxon>Fungi</taxon>
        <taxon>Fungi incertae sedis</taxon>
        <taxon>Mucoromycota</taxon>
        <taxon>Mucoromycotina</taxon>
        <taxon>Mucoromycetes</taxon>
        <taxon>Mucorales</taxon>
        <taxon>Phycomycetaceae</taxon>
        <taxon>Phycomyces</taxon>
    </lineage>
</organism>
<evidence type="ECO:0000313" key="3">
    <source>
        <dbReference type="EMBL" id="OAD68104.1"/>
    </source>
</evidence>
<gene>
    <name evidence="3" type="ORF">PHYBLDRAFT_69178</name>
</gene>
<feature type="transmembrane region" description="Helical" evidence="2">
    <location>
        <begin position="7"/>
        <end position="28"/>
    </location>
</feature>
<dbReference type="Proteomes" id="UP000077315">
    <property type="component" value="Unassembled WGS sequence"/>
</dbReference>
<dbReference type="EMBL" id="KV440996">
    <property type="protein sequence ID" value="OAD68104.1"/>
    <property type="molecule type" value="Genomic_DNA"/>
</dbReference>
<proteinExistence type="predicted"/>
<feature type="transmembrane region" description="Helical" evidence="2">
    <location>
        <begin position="175"/>
        <end position="196"/>
    </location>
</feature>
<reference evidence="4" key="1">
    <citation type="submission" date="2015-06" db="EMBL/GenBank/DDBJ databases">
        <title>Expansion of signal transduction pathways in fungi by whole-genome duplication.</title>
        <authorList>
            <consortium name="DOE Joint Genome Institute"/>
            <person name="Corrochano L.M."/>
            <person name="Kuo A."/>
            <person name="Marcet-Houben M."/>
            <person name="Polaino S."/>
            <person name="Salamov A."/>
            <person name="Villalobos J.M."/>
            <person name="Alvarez M.I."/>
            <person name="Avalos J."/>
            <person name="Benito E.P."/>
            <person name="Benoit I."/>
            <person name="Burger G."/>
            <person name="Camino L.P."/>
            <person name="Canovas D."/>
            <person name="Cerda-Olmedo E."/>
            <person name="Cheng J.-F."/>
            <person name="Dominguez A."/>
            <person name="Elias M."/>
            <person name="Eslava A.P."/>
            <person name="Glaser F."/>
            <person name="Grimwood J."/>
            <person name="Gutierrez G."/>
            <person name="Heitman J."/>
            <person name="Henrissat B."/>
            <person name="Iturriaga E.A."/>
            <person name="Lang B.F."/>
            <person name="Lavin J.L."/>
            <person name="Lee S."/>
            <person name="Li W."/>
            <person name="Lindquist E."/>
            <person name="Lopez-Garcia S."/>
            <person name="Luque E.M."/>
            <person name="Marcos A.T."/>
            <person name="Martin J."/>
            <person name="McCluskey K."/>
            <person name="Medina H.R."/>
            <person name="Miralles-Duran A."/>
            <person name="Miyazaki A."/>
            <person name="Munoz-Torres E."/>
            <person name="Oguiza J.A."/>
            <person name="Ohm R."/>
            <person name="Olmedo M."/>
            <person name="Orejas M."/>
            <person name="Ortiz-Castellanos L."/>
            <person name="Pisabarro A.G."/>
            <person name="Rodriguez-Romero J."/>
            <person name="Ruiz-Herrera J."/>
            <person name="Ruiz-Vazquez R."/>
            <person name="Sanz C."/>
            <person name="Schackwitz W."/>
            <person name="Schmutz J."/>
            <person name="Shahriari M."/>
            <person name="Shelest E."/>
            <person name="Silva-Franco F."/>
            <person name="Soanes D."/>
            <person name="Syed K."/>
            <person name="Tagua V.G."/>
            <person name="Talbot N.J."/>
            <person name="Thon M."/>
            <person name="De vries R.P."/>
            <person name="Wiebenga A."/>
            <person name="Yadav J.S."/>
            <person name="Braun E.L."/>
            <person name="Baker S."/>
            <person name="Garre V."/>
            <person name="Horwitz B."/>
            <person name="Torres-Martinez S."/>
            <person name="Idnurm A."/>
            <person name="Herrera-Estrella A."/>
            <person name="Gabaldon T."/>
            <person name="Grigoriev I.V."/>
        </authorList>
    </citation>
    <scope>NUCLEOTIDE SEQUENCE [LARGE SCALE GENOMIC DNA]</scope>
    <source>
        <strain evidence="4">NRRL 1555(-)</strain>
    </source>
</reference>
<name>A0A162NCJ9_PHYB8</name>